<dbReference type="PANTHER" id="PTHR38454:SF1">
    <property type="entry name" value="INTEGRAL MEMBRANE PROTEIN"/>
    <property type="match status" value="1"/>
</dbReference>
<feature type="transmembrane region" description="Helical" evidence="1">
    <location>
        <begin position="341"/>
        <end position="362"/>
    </location>
</feature>
<sequence length="810" mass="91116">MKLSPKAIIVHLCVFGFFVLTSLVYFYPVLQGKAIFQSDIAQYKGMAKERDEYKELTGEESYWTNSAFGGMPTYQLGANYPNDYVKKLDRLIRFLPRPADYLFLYFIGFYILLLCLKVDFRLAALGALAFGFSTYLIIILGVGHNAKAHALGYIPMVLGGIILVFRKKYLWGFILTALAMALEISANHYQMTYYFMLLVLVLGLIQLIYAIKDKTLKHFFLSVGILILAVGLSIAANATGLMATKEYADWSTRGKSELTVNPDGTPMEATNGLDKEYITQYSYGIAESLDLFVPRMFGGSGNEDLGTDSKVFEYLVGQGLPPSKALELSSGLPLYWGDQPIVAGPAYVGAIVVFLFILGLFLVKGKRKWWLLAGAILALVLSWGKNFPALTNFMIDYFPLYNKFRAVSSIQVVLELCLPVLGILGLWELFKKSEDDKEKLKALKLSFFITLGLGVFIFLLKGFFDFEGLRDEMYRGYFGDDVMTMIQRDREAVYTSDTIRSLIYVTLAAVVLWLFIKEKISKNILVFVLGGLILFDLVGVALRYVNEGDFVRQRQVSTPFQASQLDQMIQQDDSIYRVFDPQEGLNGARTSYFHKSIGGYHAAKPRSIQNLFEYHLYQNNLQVLNMLNVKYIIQQDEDGNSFPAVNDDANGNAWFVGRLIPVSSANEEIEALKDFDSKLEAVVNTRTYPQLTKSRFDLDSLASISLVDYRPNYLKYQSSNSNEGFVVFSEIYYPSGWNAFIDGKPEPHYKVDYALRGMKVPAGTHEIEFKFEPKVVETGSQISLAACILLGLIIVGGVSYTFVPKKTKES</sequence>
<dbReference type="Pfam" id="PF09586">
    <property type="entry name" value="YfhO"/>
    <property type="match status" value="1"/>
</dbReference>
<keyword evidence="1" id="KW-0812">Transmembrane</keyword>
<feature type="transmembrane region" description="Helical" evidence="1">
    <location>
        <begin position="218"/>
        <end position="243"/>
    </location>
</feature>
<feature type="transmembrane region" description="Helical" evidence="1">
    <location>
        <begin position="99"/>
        <end position="116"/>
    </location>
</feature>
<keyword evidence="1" id="KW-1133">Transmembrane helix</keyword>
<dbReference type="Proteomes" id="UP000310406">
    <property type="component" value="Unassembled WGS sequence"/>
</dbReference>
<feature type="transmembrane region" description="Helical" evidence="1">
    <location>
        <begin position="406"/>
        <end position="430"/>
    </location>
</feature>
<evidence type="ECO:0008006" key="4">
    <source>
        <dbReference type="Google" id="ProtNLM"/>
    </source>
</evidence>
<accession>A0A4S8RH24</accession>
<proteinExistence type="predicted"/>
<comment type="caution">
    <text evidence="2">The sequence shown here is derived from an EMBL/GenBank/DDBJ whole genome shotgun (WGS) entry which is preliminary data.</text>
</comment>
<gene>
    <name evidence="2" type="ORF">EZV76_14860</name>
</gene>
<feature type="transmembrane region" description="Helical" evidence="1">
    <location>
        <begin position="782"/>
        <end position="803"/>
    </location>
</feature>
<feature type="transmembrane region" description="Helical" evidence="1">
    <location>
        <begin position="148"/>
        <end position="165"/>
    </location>
</feature>
<keyword evidence="3" id="KW-1185">Reference proteome</keyword>
<feature type="transmembrane region" description="Helical" evidence="1">
    <location>
        <begin position="523"/>
        <end position="545"/>
    </location>
</feature>
<dbReference type="InterPro" id="IPR018580">
    <property type="entry name" value="Uncharacterised_YfhO"/>
</dbReference>
<protein>
    <recommendedName>
        <fullName evidence="4">YfhO family protein</fullName>
    </recommendedName>
</protein>
<feature type="transmembrane region" description="Helical" evidence="1">
    <location>
        <begin position="123"/>
        <end position="142"/>
    </location>
</feature>
<feature type="transmembrane region" description="Helical" evidence="1">
    <location>
        <begin position="192"/>
        <end position="211"/>
    </location>
</feature>
<dbReference type="RefSeq" id="WP_136567356.1">
    <property type="nucleotide sequence ID" value="NZ_SNTZ01000012.1"/>
</dbReference>
<feature type="transmembrane region" description="Helical" evidence="1">
    <location>
        <begin position="442"/>
        <end position="464"/>
    </location>
</feature>
<feature type="transmembrane region" description="Helical" evidence="1">
    <location>
        <begin position="7"/>
        <end position="27"/>
    </location>
</feature>
<dbReference type="PANTHER" id="PTHR38454">
    <property type="entry name" value="INTEGRAL MEMBRANE PROTEIN-RELATED"/>
    <property type="match status" value="1"/>
</dbReference>
<feature type="transmembrane region" description="Helical" evidence="1">
    <location>
        <begin position="369"/>
        <end position="386"/>
    </location>
</feature>
<organism evidence="2 3">
    <name type="scientific">Flagellimonas alvinocaridis</name>
    <dbReference type="NCBI Taxonomy" id="2530200"/>
    <lineage>
        <taxon>Bacteria</taxon>
        <taxon>Pseudomonadati</taxon>
        <taxon>Bacteroidota</taxon>
        <taxon>Flavobacteriia</taxon>
        <taxon>Flavobacteriales</taxon>
        <taxon>Flavobacteriaceae</taxon>
        <taxon>Flagellimonas</taxon>
    </lineage>
</organism>
<name>A0A4S8RH24_9FLAO</name>
<evidence type="ECO:0000256" key="1">
    <source>
        <dbReference type="SAM" id="Phobius"/>
    </source>
</evidence>
<evidence type="ECO:0000313" key="3">
    <source>
        <dbReference type="Proteomes" id="UP000310406"/>
    </source>
</evidence>
<feature type="transmembrane region" description="Helical" evidence="1">
    <location>
        <begin position="170"/>
        <end position="186"/>
    </location>
</feature>
<reference evidence="2 3" key="1">
    <citation type="submission" date="2019-03" db="EMBL/GenBank/DDBJ databases">
        <title>Muricauda SCR12 sp.nov, a marine bacterium isolated from Pacific Ocean:the Okinawa trough.</title>
        <authorList>
            <person name="Liu L."/>
        </authorList>
    </citation>
    <scope>NUCLEOTIDE SEQUENCE [LARGE SCALE GENOMIC DNA]</scope>
    <source>
        <strain evidence="2 3">SCR12</strain>
    </source>
</reference>
<dbReference type="EMBL" id="SNTZ01000012">
    <property type="protein sequence ID" value="THV57638.1"/>
    <property type="molecule type" value="Genomic_DNA"/>
</dbReference>
<keyword evidence="1" id="KW-0472">Membrane</keyword>
<dbReference type="AlphaFoldDB" id="A0A4S8RH24"/>
<dbReference type="OrthoDB" id="9772884at2"/>
<feature type="transmembrane region" description="Helical" evidence="1">
    <location>
        <begin position="498"/>
        <end position="516"/>
    </location>
</feature>
<evidence type="ECO:0000313" key="2">
    <source>
        <dbReference type="EMBL" id="THV57638.1"/>
    </source>
</evidence>